<evidence type="ECO:0000313" key="2">
    <source>
        <dbReference type="Proteomes" id="UP000053260"/>
    </source>
</evidence>
<proteinExistence type="predicted"/>
<reference evidence="1 2" key="1">
    <citation type="submission" date="2015-10" db="EMBL/GenBank/DDBJ databases">
        <title>Draft genome sequence of Streptomyces sp. RV15, isolated from a marine sponge.</title>
        <authorList>
            <person name="Ruckert C."/>
            <person name="Abdelmohsen U.R."/>
            <person name="Winkler A."/>
            <person name="Hentschel U."/>
            <person name="Kalinowski J."/>
            <person name="Kampfer P."/>
            <person name="Glaeser S."/>
        </authorList>
    </citation>
    <scope>NUCLEOTIDE SEQUENCE [LARGE SCALE GENOMIC DNA]</scope>
    <source>
        <strain evidence="1 2">RV15</strain>
    </source>
</reference>
<comment type="caution">
    <text evidence="1">The sequence shown here is derived from an EMBL/GenBank/DDBJ whole genome shotgun (WGS) entry which is preliminary data.</text>
</comment>
<evidence type="ECO:0008006" key="3">
    <source>
        <dbReference type="Google" id="ProtNLM"/>
    </source>
</evidence>
<dbReference type="EMBL" id="LMXB01000074">
    <property type="protein sequence ID" value="KUO17518.1"/>
    <property type="molecule type" value="Genomic_DNA"/>
</dbReference>
<dbReference type="InterPro" id="IPR036689">
    <property type="entry name" value="ESAT-6-like_sf"/>
</dbReference>
<dbReference type="RefSeq" id="WP_067027554.1">
    <property type="nucleotide sequence ID" value="NZ_KQ949096.1"/>
</dbReference>
<dbReference type="SUPFAM" id="SSF140453">
    <property type="entry name" value="EsxAB dimer-like"/>
    <property type="match status" value="1"/>
</dbReference>
<gene>
    <name evidence="1" type="ORF">AQJ91_29405</name>
</gene>
<sequence length="95" mass="10511">MPDYTVQIGAVDVTQQELMAATRRIQTLITELESEARSSLANWEGSVREFYYVKKAEWDAGAAKMTEAAGKAGVNLSQINGSYNQAERYGTSLWS</sequence>
<dbReference type="STRING" id="909626.AQJ91_29405"/>
<protein>
    <recommendedName>
        <fullName evidence="3">ESAT-6-like protein</fullName>
    </recommendedName>
</protein>
<dbReference type="OrthoDB" id="3387628at2"/>
<dbReference type="Gene3D" id="1.10.287.1060">
    <property type="entry name" value="ESAT-6-like"/>
    <property type="match status" value="1"/>
</dbReference>
<evidence type="ECO:0000313" key="1">
    <source>
        <dbReference type="EMBL" id="KUO17518.1"/>
    </source>
</evidence>
<dbReference type="AlphaFoldDB" id="A0A101UV92"/>
<dbReference type="Proteomes" id="UP000053260">
    <property type="component" value="Unassembled WGS sequence"/>
</dbReference>
<organism evidence="1 2">
    <name type="scientific">Streptomyces dysideae</name>
    <dbReference type="NCBI Taxonomy" id="909626"/>
    <lineage>
        <taxon>Bacteria</taxon>
        <taxon>Bacillati</taxon>
        <taxon>Actinomycetota</taxon>
        <taxon>Actinomycetes</taxon>
        <taxon>Kitasatosporales</taxon>
        <taxon>Streptomycetaceae</taxon>
        <taxon>Streptomyces</taxon>
    </lineage>
</organism>
<accession>A0A101UV92</accession>
<dbReference type="InterPro" id="IPR010310">
    <property type="entry name" value="T7SS_ESAT-6-like"/>
</dbReference>
<keyword evidence="2" id="KW-1185">Reference proteome</keyword>
<dbReference type="Pfam" id="PF06013">
    <property type="entry name" value="WXG100"/>
    <property type="match status" value="1"/>
</dbReference>
<name>A0A101UV92_9ACTN</name>